<proteinExistence type="predicted"/>
<evidence type="ECO:0000313" key="3">
    <source>
        <dbReference type="Proteomes" id="UP000261739"/>
    </source>
</evidence>
<gene>
    <name evidence="2" type="ORF">DIW82_07385</name>
</gene>
<comment type="caution">
    <text evidence="2">The sequence shown here is derived from an EMBL/GenBank/DDBJ whole genome shotgun (WGS) entry which is preliminary data.</text>
</comment>
<protein>
    <submittedName>
        <fullName evidence="2">Uncharacterized protein</fullName>
    </submittedName>
</protein>
<organism evidence="2 3">
    <name type="scientific">Corynebacterium nuruki</name>
    <dbReference type="NCBI Taxonomy" id="1032851"/>
    <lineage>
        <taxon>Bacteria</taxon>
        <taxon>Bacillati</taxon>
        <taxon>Actinomycetota</taxon>
        <taxon>Actinomycetes</taxon>
        <taxon>Mycobacteriales</taxon>
        <taxon>Corynebacteriaceae</taxon>
        <taxon>Corynebacterium</taxon>
    </lineage>
</organism>
<name>A0A3D4SZ78_9CORY</name>
<dbReference type="Proteomes" id="UP000261739">
    <property type="component" value="Unassembled WGS sequence"/>
</dbReference>
<feature type="compositionally biased region" description="Low complexity" evidence="1">
    <location>
        <begin position="142"/>
        <end position="160"/>
    </location>
</feature>
<accession>A0A3D4SZ78</accession>
<dbReference type="AlphaFoldDB" id="A0A3D4SZ78"/>
<feature type="region of interest" description="Disordered" evidence="1">
    <location>
        <begin position="276"/>
        <end position="314"/>
    </location>
</feature>
<reference evidence="2 3" key="1">
    <citation type="journal article" date="2018" name="Nat. Biotechnol.">
        <title>A standardized bacterial taxonomy based on genome phylogeny substantially revises the tree of life.</title>
        <authorList>
            <person name="Parks D.H."/>
            <person name="Chuvochina M."/>
            <person name="Waite D.W."/>
            <person name="Rinke C."/>
            <person name="Skarshewski A."/>
            <person name="Chaumeil P.A."/>
            <person name="Hugenholtz P."/>
        </authorList>
    </citation>
    <scope>NUCLEOTIDE SEQUENCE [LARGE SCALE GENOMIC DNA]</scope>
    <source>
        <strain evidence="2">UBA11247</strain>
    </source>
</reference>
<sequence>MTREMTSFEAFELELWGLHTARERERLVPVLLNFAVRQRDHSLADAVEATLQIYRRYRPRYQRDATETSKTSLLVPEIEAFSNGLRTDDRDARVILPGRTGGPDATETFVLDSDLYYVDEEGVGHFPAREKLAAADHPGTGPVAVPDADPGTAPDTVPDTAPDTALATATRRVATIGMSLGTFGPGRVADRSGAFTLQVRGGTPGLFPTTPVTGDNAWYAVRLHEGLTGEERLAVLAEILGYIFLGHAPQVWRGDRAWTNLDGLVPEAPATAHWWIAPESRAESPTGSRAGARSDSRPGARTGSQPGMPGLTVSSRSFTDLQAREAMLAGTVGMARAGLLPHLPSGRRLGAPGAVPKELRWVPVLNAAQRIEELLDGSMRPPQAAPPVDRRS</sequence>
<feature type="non-terminal residue" evidence="2">
    <location>
        <position position="392"/>
    </location>
</feature>
<dbReference type="STRING" id="863239.GCA_000213935_00711"/>
<evidence type="ECO:0000313" key="2">
    <source>
        <dbReference type="EMBL" id="HCT14603.1"/>
    </source>
</evidence>
<dbReference type="RefSeq" id="WP_273051848.1">
    <property type="nucleotide sequence ID" value="NZ_DAITTW010000002.1"/>
</dbReference>
<dbReference type="EMBL" id="DQID01000192">
    <property type="protein sequence ID" value="HCT14603.1"/>
    <property type="molecule type" value="Genomic_DNA"/>
</dbReference>
<evidence type="ECO:0000256" key="1">
    <source>
        <dbReference type="SAM" id="MobiDB-lite"/>
    </source>
</evidence>
<feature type="region of interest" description="Disordered" evidence="1">
    <location>
        <begin position="135"/>
        <end position="160"/>
    </location>
</feature>